<dbReference type="EMBL" id="BAABAQ010000013">
    <property type="protein sequence ID" value="GAA4204043.1"/>
    <property type="molecule type" value="Genomic_DNA"/>
</dbReference>
<keyword evidence="2 4" id="KW-0378">Hydrolase</keyword>
<comment type="caution">
    <text evidence="4">The sequence shown here is derived from an EMBL/GenBank/DDBJ whole genome shotgun (WGS) entry which is preliminary data.</text>
</comment>
<dbReference type="Gene3D" id="3.90.79.10">
    <property type="entry name" value="Nucleoside Triphosphate Pyrophosphohydrolase"/>
    <property type="match status" value="1"/>
</dbReference>
<dbReference type="RefSeq" id="WP_344921741.1">
    <property type="nucleotide sequence ID" value="NZ_BAABAQ010000013.1"/>
</dbReference>
<keyword evidence="5" id="KW-1185">Reference proteome</keyword>
<organism evidence="4 5">
    <name type="scientific">Streptosporangium oxazolinicum</name>
    <dbReference type="NCBI Taxonomy" id="909287"/>
    <lineage>
        <taxon>Bacteria</taxon>
        <taxon>Bacillati</taxon>
        <taxon>Actinomycetota</taxon>
        <taxon>Actinomycetes</taxon>
        <taxon>Streptosporangiales</taxon>
        <taxon>Streptosporangiaceae</taxon>
        <taxon>Streptosporangium</taxon>
    </lineage>
</organism>
<gene>
    <name evidence="4" type="ORF">GCM10022252_62580</name>
</gene>
<feature type="domain" description="Nudix hydrolase" evidence="3">
    <location>
        <begin position="43"/>
        <end position="178"/>
    </location>
</feature>
<reference evidence="5" key="1">
    <citation type="journal article" date="2019" name="Int. J. Syst. Evol. Microbiol.">
        <title>The Global Catalogue of Microorganisms (GCM) 10K type strain sequencing project: providing services to taxonomists for standard genome sequencing and annotation.</title>
        <authorList>
            <consortium name="The Broad Institute Genomics Platform"/>
            <consortium name="The Broad Institute Genome Sequencing Center for Infectious Disease"/>
            <person name="Wu L."/>
            <person name="Ma J."/>
        </authorList>
    </citation>
    <scope>NUCLEOTIDE SEQUENCE [LARGE SCALE GENOMIC DNA]</scope>
    <source>
        <strain evidence="5">JCM 17388</strain>
    </source>
</reference>
<comment type="cofactor">
    <cofactor evidence="1">
        <name>Mg(2+)</name>
        <dbReference type="ChEBI" id="CHEBI:18420"/>
    </cofactor>
</comment>
<dbReference type="Pfam" id="PF00293">
    <property type="entry name" value="NUDIX"/>
    <property type="match status" value="1"/>
</dbReference>
<dbReference type="PANTHER" id="PTHR11839">
    <property type="entry name" value="UDP/ADP-SUGAR PYROPHOSPHATASE"/>
    <property type="match status" value="1"/>
</dbReference>
<protein>
    <submittedName>
        <fullName evidence="4">NUDIX hydrolase</fullName>
    </submittedName>
</protein>
<dbReference type="SUPFAM" id="SSF55811">
    <property type="entry name" value="Nudix"/>
    <property type="match status" value="1"/>
</dbReference>
<dbReference type="InterPro" id="IPR000086">
    <property type="entry name" value="NUDIX_hydrolase_dom"/>
</dbReference>
<evidence type="ECO:0000313" key="5">
    <source>
        <dbReference type="Proteomes" id="UP001501251"/>
    </source>
</evidence>
<evidence type="ECO:0000313" key="4">
    <source>
        <dbReference type="EMBL" id="GAA4204043.1"/>
    </source>
</evidence>
<dbReference type="InterPro" id="IPR015797">
    <property type="entry name" value="NUDIX_hydrolase-like_dom_sf"/>
</dbReference>
<dbReference type="GO" id="GO:0016787">
    <property type="term" value="F:hydrolase activity"/>
    <property type="evidence" value="ECO:0007669"/>
    <property type="project" value="UniProtKB-KW"/>
</dbReference>
<evidence type="ECO:0000256" key="1">
    <source>
        <dbReference type="ARBA" id="ARBA00001946"/>
    </source>
</evidence>
<dbReference type="CDD" id="cd24161">
    <property type="entry name" value="NUDIX_ADPRase_Ndx2"/>
    <property type="match status" value="1"/>
</dbReference>
<accession>A0ABP8BD53</accession>
<name>A0ABP8BD53_9ACTN</name>
<dbReference type="PANTHER" id="PTHR11839:SF18">
    <property type="entry name" value="NUDIX HYDROLASE DOMAIN-CONTAINING PROTEIN"/>
    <property type="match status" value="1"/>
</dbReference>
<sequence length="182" mass="20221">MTDVSGPTIRTLDSMVVYTNPWISVREDRIERPDGSHGIYGVVDVPDFAIVIPMENDGFHLVEEYRYPVGRRTWSFPQGGVEDSPSPVFTAHTELAQETGLRATSMTHLGRLDNAHGTTGQNYDIFLATGLTAGAHEREHTEQDMRQDWVTRADLEQMILRGTITDSNSIAAYAMLLLRGAA</sequence>
<proteinExistence type="predicted"/>
<evidence type="ECO:0000256" key="2">
    <source>
        <dbReference type="ARBA" id="ARBA00022801"/>
    </source>
</evidence>
<dbReference type="Proteomes" id="UP001501251">
    <property type="component" value="Unassembled WGS sequence"/>
</dbReference>
<dbReference type="PROSITE" id="PS51462">
    <property type="entry name" value="NUDIX"/>
    <property type="match status" value="1"/>
</dbReference>
<evidence type="ECO:0000259" key="3">
    <source>
        <dbReference type="PROSITE" id="PS51462"/>
    </source>
</evidence>